<reference evidence="2 3" key="1">
    <citation type="submission" date="2020-04" db="EMBL/GenBank/DDBJ databases">
        <authorList>
            <person name="Wallbank WR R."/>
            <person name="Pardo Diaz C."/>
            <person name="Kozak K."/>
            <person name="Martin S."/>
            <person name="Jiggins C."/>
            <person name="Moest M."/>
            <person name="Warren A I."/>
            <person name="Byers J.R.P. K."/>
            <person name="Montejo-Kovacevich G."/>
            <person name="Yen C E."/>
        </authorList>
    </citation>
    <scope>NUCLEOTIDE SEQUENCE [LARGE SCALE GENOMIC DNA]</scope>
</reference>
<gene>
    <name evidence="2" type="ORF">APLA_LOCUS10535</name>
</gene>
<name>A0A8S1AEX8_ARCPL</name>
<comment type="caution">
    <text evidence="2">The sequence shown here is derived from an EMBL/GenBank/DDBJ whole genome shotgun (WGS) entry which is preliminary data.</text>
</comment>
<feature type="transmembrane region" description="Helical" evidence="1">
    <location>
        <begin position="230"/>
        <end position="251"/>
    </location>
</feature>
<dbReference type="AlphaFoldDB" id="A0A8S1AEX8"/>
<evidence type="ECO:0000313" key="3">
    <source>
        <dbReference type="Proteomes" id="UP000494256"/>
    </source>
</evidence>
<dbReference type="Proteomes" id="UP000494256">
    <property type="component" value="Unassembled WGS sequence"/>
</dbReference>
<accession>A0A8S1AEX8</accession>
<keyword evidence="1" id="KW-0472">Membrane</keyword>
<evidence type="ECO:0000313" key="2">
    <source>
        <dbReference type="EMBL" id="CAB3243804.1"/>
    </source>
</evidence>
<keyword evidence="1" id="KW-1133">Transmembrane helix</keyword>
<evidence type="ECO:0000256" key="1">
    <source>
        <dbReference type="SAM" id="Phobius"/>
    </source>
</evidence>
<dbReference type="OrthoDB" id="7457888at2759"/>
<sequence length="260" mass="29869">MYQIRQKSPAPIEYINNNFEDLQSYKIVSSLCKNKLFETDKLLPELQLEGTLVNRLDNLEPANEVTSLEDNSLNKVNVSEPLKRACSPLANEHISEQLSKIDSYLQESLEFCSGTKVRSTPSPVITEIMMGCNTHEKANTFMNQKIYEDNIIHSTTISEYKNEVNQISKEDIVTENAPENEALTGQKEYHRESELKMPSYDIDDKKSMSKLNSVTEKQPGVLRAIYNMPIHYHAAILCFFLIIYNLIYQYIKQNCNGNKK</sequence>
<proteinExistence type="predicted"/>
<keyword evidence="1" id="KW-0812">Transmembrane</keyword>
<organism evidence="2 3">
    <name type="scientific">Arctia plantaginis</name>
    <name type="common">Wood tiger moth</name>
    <name type="synonym">Phalaena plantaginis</name>
    <dbReference type="NCBI Taxonomy" id="874455"/>
    <lineage>
        <taxon>Eukaryota</taxon>
        <taxon>Metazoa</taxon>
        <taxon>Ecdysozoa</taxon>
        <taxon>Arthropoda</taxon>
        <taxon>Hexapoda</taxon>
        <taxon>Insecta</taxon>
        <taxon>Pterygota</taxon>
        <taxon>Neoptera</taxon>
        <taxon>Endopterygota</taxon>
        <taxon>Lepidoptera</taxon>
        <taxon>Glossata</taxon>
        <taxon>Ditrysia</taxon>
        <taxon>Noctuoidea</taxon>
        <taxon>Erebidae</taxon>
        <taxon>Arctiinae</taxon>
        <taxon>Arctia</taxon>
    </lineage>
</organism>
<dbReference type="EMBL" id="CADEBD010000314">
    <property type="protein sequence ID" value="CAB3243804.1"/>
    <property type="molecule type" value="Genomic_DNA"/>
</dbReference>
<protein>
    <submittedName>
        <fullName evidence="2">Uncharacterized protein</fullName>
    </submittedName>
</protein>